<name>A0ABV8Y2D0_9MICC</name>
<dbReference type="RefSeq" id="WP_344231087.1">
    <property type="nucleotide sequence ID" value="NZ_BAAALH010000003.1"/>
</dbReference>
<dbReference type="Proteomes" id="UP001595965">
    <property type="component" value="Unassembled WGS sequence"/>
</dbReference>
<evidence type="ECO:0000313" key="1">
    <source>
        <dbReference type="EMBL" id="MFC4430997.1"/>
    </source>
</evidence>
<evidence type="ECO:0000313" key="2">
    <source>
        <dbReference type="Proteomes" id="UP001595965"/>
    </source>
</evidence>
<keyword evidence="2" id="KW-1185">Reference proteome</keyword>
<gene>
    <name evidence="1" type="ORF">ACFO0K_15110</name>
</gene>
<accession>A0ABV8Y2D0</accession>
<organism evidence="1 2">
    <name type="scientific">Citricoccus alkalitolerans</name>
    <dbReference type="NCBI Taxonomy" id="246603"/>
    <lineage>
        <taxon>Bacteria</taxon>
        <taxon>Bacillati</taxon>
        <taxon>Actinomycetota</taxon>
        <taxon>Actinomycetes</taxon>
        <taxon>Micrococcales</taxon>
        <taxon>Micrococcaceae</taxon>
        <taxon>Citricoccus</taxon>
    </lineage>
</organism>
<dbReference type="EMBL" id="JBHSEN010000003">
    <property type="protein sequence ID" value="MFC4430997.1"/>
    <property type="molecule type" value="Genomic_DNA"/>
</dbReference>
<protein>
    <recommendedName>
        <fullName evidence="3">RES domain-containing protein</fullName>
    </recommendedName>
</protein>
<sequence length="241" mass="27250">MRIRQLEERAWRVGYQPEPWEWADWRWAGPGGRFTGRWDALDGGLYRTIYAGQSLFACLVELLAPLRPDPNLVVAMDQIVVDPQDEAEHPTVPAGTVDVDDWSRHRLASSARLRGRFCVVTASATIADLWPHFHTTAISVYGLEDFDAAALKNARPRELTQAVSQHLWSARSADGSDLCDGIEFLSRHGDDLVLWALFERTDDRQTSPHLTDIEHHQLNRDTPDLMQAFSFLGLRMLPPAP</sequence>
<comment type="caution">
    <text evidence="1">The sequence shown here is derived from an EMBL/GenBank/DDBJ whole genome shotgun (WGS) entry which is preliminary data.</text>
</comment>
<evidence type="ECO:0008006" key="3">
    <source>
        <dbReference type="Google" id="ProtNLM"/>
    </source>
</evidence>
<proteinExistence type="predicted"/>
<reference evidence="2" key="1">
    <citation type="journal article" date="2019" name="Int. J. Syst. Evol. Microbiol.">
        <title>The Global Catalogue of Microorganisms (GCM) 10K type strain sequencing project: providing services to taxonomists for standard genome sequencing and annotation.</title>
        <authorList>
            <consortium name="The Broad Institute Genomics Platform"/>
            <consortium name="The Broad Institute Genome Sequencing Center for Infectious Disease"/>
            <person name="Wu L."/>
            <person name="Ma J."/>
        </authorList>
    </citation>
    <scope>NUCLEOTIDE SEQUENCE [LARGE SCALE GENOMIC DNA]</scope>
    <source>
        <strain evidence="2">CGMCC 1.12125</strain>
    </source>
</reference>